<dbReference type="InterPro" id="IPR022384">
    <property type="entry name" value="FormiminoTrfase_cat_dom_sf"/>
</dbReference>
<feature type="region of interest" description="Disordered" evidence="3">
    <location>
        <begin position="1"/>
        <end position="27"/>
    </location>
</feature>
<evidence type="ECO:0000256" key="3">
    <source>
        <dbReference type="SAM" id="MobiDB-lite"/>
    </source>
</evidence>
<dbReference type="SMART" id="SM01221">
    <property type="entry name" value="FTCD"/>
    <property type="match status" value="1"/>
</dbReference>
<accession>A0A5B8U8G5</accession>
<dbReference type="InterPro" id="IPR051623">
    <property type="entry name" value="FTCD"/>
</dbReference>
<organism evidence="6 7">
    <name type="scientific">Baekduia soli</name>
    <dbReference type="NCBI Taxonomy" id="496014"/>
    <lineage>
        <taxon>Bacteria</taxon>
        <taxon>Bacillati</taxon>
        <taxon>Actinomycetota</taxon>
        <taxon>Thermoleophilia</taxon>
        <taxon>Solirubrobacterales</taxon>
        <taxon>Baekduiaceae</taxon>
        <taxon>Baekduia</taxon>
    </lineage>
</organism>
<dbReference type="Gene3D" id="3.30.990.10">
    <property type="entry name" value="Formiminotransferase, N-terminal subdomain"/>
    <property type="match status" value="1"/>
</dbReference>
<evidence type="ECO:0000259" key="4">
    <source>
        <dbReference type="SMART" id="SM01221"/>
    </source>
</evidence>
<dbReference type="Proteomes" id="UP000321805">
    <property type="component" value="Chromosome"/>
</dbReference>
<dbReference type="Gene3D" id="3.30.70.670">
    <property type="entry name" value="Formiminotransferase, C-terminal subdomain"/>
    <property type="match status" value="1"/>
</dbReference>
<evidence type="ECO:0000256" key="1">
    <source>
        <dbReference type="ARBA" id="ARBA00012252"/>
    </source>
</evidence>
<dbReference type="OrthoDB" id="9773217at2"/>
<reference evidence="6 7" key="1">
    <citation type="journal article" date="2018" name="J. Microbiol.">
        <title>Baekduia soli gen. nov., sp. nov., a novel bacterium isolated from the soil of Baekdu Mountain and proposal of a novel family name, Baekduiaceae fam. nov.</title>
        <authorList>
            <person name="An D.S."/>
            <person name="Siddiqi M.Z."/>
            <person name="Kim K.H."/>
            <person name="Yu H.S."/>
            <person name="Im W.T."/>
        </authorList>
    </citation>
    <scope>NUCLEOTIDE SEQUENCE [LARGE SCALE GENOMIC DNA]</scope>
    <source>
        <strain evidence="6 7">BR7-21</strain>
    </source>
</reference>
<dbReference type="GO" id="GO:0030409">
    <property type="term" value="F:glutamate formimidoyltransferase activity"/>
    <property type="evidence" value="ECO:0007669"/>
    <property type="project" value="UniProtKB-EC"/>
</dbReference>
<evidence type="ECO:0000256" key="2">
    <source>
        <dbReference type="ARBA" id="ARBA00022679"/>
    </source>
</evidence>
<evidence type="ECO:0000313" key="7">
    <source>
        <dbReference type="Proteomes" id="UP000321805"/>
    </source>
</evidence>
<dbReference type="InterPro" id="IPR013802">
    <property type="entry name" value="Formiminotransferase_C"/>
</dbReference>
<sequence length="367" mass="37288">MAQLVVEPVGVGEVQRSPQPKADGTLPDLLDRQLEAGHRSPSPLLTIAAWLPRAVVAKRDRTDRSGDHRGGPPVACPVAVLIAVPNVSEGRDPAVVAAIGVAYGAAGAAVLDTHADPDHHRAVHTLAAPPRVLADALVAGAREAVARIDLRTARGVHPHVGALDVAPVVHLDDARRGAAAAEALVVAERLGDEVGLPVFLYGVLAGGRTRAFLRRGGRDALARRIAGGELAPDFGPARLHPTAGAVLVAARAPLVAFNVELAPPAGVAQARAIAAAIREGGAEGLPGVRALGLELTARGAIAQVSTNVEDHRAVPLAAVVAAVARHATVAGCELVGLAPAAAFAAFPGDVPVRGRRTVEEALEALSS</sequence>
<dbReference type="EC" id="2.1.2.5" evidence="1"/>
<dbReference type="Pfam" id="PF02971">
    <property type="entry name" value="FTCD"/>
    <property type="match status" value="1"/>
</dbReference>
<evidence type="ECO:0000313" key="6">
    <source>
        <dbReference type="EMBL" id="QEC49406.1"/>
    </source>
</evidence>
<keyword evidence="7" id="KW-1185">Reference proteome</keyword>
<name>A0A5B8U8G5_9ACTN</name>
<dbReference type="InterPro" id="IPR012886">
    <property type="entry name" value="Formiminotransferase_N"/>
</dbReference>
<dbReference type="PANTHER" id="PTHR12234:SF1">
    <property type="entry name" value="FORMIMINOTRANSFERASE N-TERMINAL SUBDOMAIN-CONTAINING PROTEIN"/>
    <property type="match status" value="1"/>
</dbReference>
<gene>
    <name evidence="6" type="ORF">FSW04_18740</name>
</gene>
<dbReference type="SMART" id="SM01222">
    <property type="entry name" value="FTCD_N"/>
    <property type="match status" value="1"/>
</dbReference>
<dbReference type="AlphaFoldDB" id="A0A5B8U8G5"/>
<dbReference type="PANTHER" id="PTHR12234">
    <property type="entry name" value="FORMIMINOTRANSFERASE-CYCLODEAMINASE"/>
    <property type="match status" value="1"/>
</dbReference>
<dbReference type="EMBL" id="CP042430">
    <property type="protein sequence ID" value="QEC49406.1"/>
    <property type="molecule type" value="Genomic_DNA"/>
</dbReference>
<dbReference type="SUPFAM" id="SSF55116">
    <property type="entry name" value="Formiminotransferase domain of formiminotransferase-cyclodeaminase"/>
    <property type="match status" value="2"/>
</dbReference>
<keyword evidence="2 6" id="KW-0808">Transferase</keyword>
<dbReference type="Pfam" id="PF07837">
    <property type="entry name" value="FTCD_N"/>
    <property type="match status" value="1"/>
</dbReference>
<dbReference type="KEGG" id="bsol:FSW04_18740"/>
<feature type="domain" description="Formiminotransferase C-terminal subdomain" evidence="4">
    <location>
        <begin position="253"/>
        <end position="361"/>
    </location>
</feature>
<protein>
    <recommendedName>
        <fullName evidence="1">glutamate formimidoyltransferase</fullName>
        <ecNumber evidence="1">2.1.2.5</ecNumber>
    </recommendedName>
</protein>
<feature type="domain" description="Formiminotransferase N-terminal subdomain" evidence="5">
    <location>
        <begin position="79"/>
        <end position="252"/>
    </location>
</feature>
<dbReference type="GO" id="GO:0005542">
    <property type="term" value="F:folic acid binding"/>
    <property type="evidence" value="ECO:0007669"/>
    <property type="project" value="InterPro"/>
</dbReference>
<dbReference type="InterPro" id="IPR037070">
    <property type="entry name" value="Formiminotransferase_C_sf"/>
</dbReference>
<proteinExistence type="predicted"/>
<evidence type="ECO:0000259" key="5">
    <source>
        <dbReference type="SMART" id="SM01222"/>
    </source>
</evidence>
<dbReference type="InterPro" id="IPR037064">
    <property type="entry name" value="Formiminotransferase_N_sf"/>
</dbReference>